<accession>A0ABT1HRG4</accession>
<feature type="compositionally biased region" description="Low complexity" evidence="1">
    <location>
        <begin position="9"/>
        <end position="18"/>
    </location>
</feature>
<organism evidence="3 4">
    <name type="scientific">Streptoalloteichus tenebrarius (strain ATCC 17920 / DSM 40477 / JCM 4838 / CBS 697.72 / NBRC 16177 / NCIMB 11028 / NRRL B-12390 / A12253. 1 / ISP 5477)</name>
    <name type="common">Streptomyces tenebrarius</name>
    <dbReference type="NCBI Taxonomy" id="1933"/>
    <lineage>
        <taxon>Bacteria</taxon>
        <taxon>Bacillati</taxon>
        <taxon>Actinomycetota</taxon>
        <taxon>Actinomycetes</taxon>
        <taxon>Pseudonocardiales</taxon>
        <taxon>Pseudonocardiaceae</taxon>
        <taxon>Streptoalloteichus</taxon>
    </lineage>
</organism>
<comment type="caution">
    <text evidence="3">The sequence shown here is derived from an EMBL/GenBank/DDBJ whole genome shotgun (WGS) entry which is preliminary data.</text>
</comment>
<gene>
    <name evidence="3" type="ORF">LX15_001796</name>
</gene>
<feature type="transmembrane region" description="Helical" evidence="2">
    <location>
        <begin position="29"/>
        <end position="47"/>
    </location>
</feature>
<evidence type="ECO:0008006" key="5">
    <source>
        <dbReference type="Google" id="ProtNLM"/>
    </source>
</evidence>
<evidence type="ECO:0000256" key="2">
    <source>
        <dbReference type="SAM" id="Phobius"/>
    </source>
</evidence>
<evidence type="ECO:0000313" key="4">
    <source>
        <dbReference type="Proteomes" id="UP001205311"/>
    </source>
</evidence>
<feature type="transmembrane region" description="Helical" evidence="2">
    <location>
        <begin position="146"/>
        <end position="164"/>
    </location>
</feature>
<evidence type="ECO:0000313" key="3">
    <source>
        <dbReference type="EMBL" id="MCP2258109.1"/>
    </source>
</evidence>
<proteinExistence type="predicted"/>
<feature type="transmembrane region" description="Helical" evidence="2">
    <location>
        <begin position="215"/>
        <end position="233"/>
    </location>
</feature>
<evidence type="ECO:0000256" key="1">
    <source>
        <dbReference type="SAM" id="MobiDB-lite"/>
    </source>
</evidence>
<dbReference type="RefSeq" id="WP_253669035.1">
    <property type="nucleotide sequence ID" value="NZ_JAMTCP010000006.1"/>
</dbReference>
<reference evidence="3 4" key="1">
    <citation type="submission" date="2022-06" db="EMBL/GenBank/DDBJ databases">
        <title>Genomic Encyclopedia of Archaeal and Bacterial Type Strains, Phase II (KMG-II): from individual species to whole genera.</title>
        <authorList>
            <person name="Goeker M."/>
        </authorList>
    </citation>
    <scope>NUCLEOTIDE SEQUENCE [LARGE SCALE GENOMIC DNA]</scope>
    <source>
        <strain evidence="3 4">DSM 40477</strain>
    </source>
</reference>
<feature type="transmembrane region" description="Helical" evidence="2">
    <location>
        <begin position="191"/>
        <end position="209"/>
    </location>
</feature>
<feature type="transmembrane region" description="Helical" evidence="2">
    <location>
        <begin position="417"/>
        <end position="438"/>
    </location>
</feature>
<feature type="transmembrane region" description="Helical" evidence="2">
    <location>
        <begin position="367"/>
        <end position="385"/>
    </location>
</feature>
<feature type="transmembrane region" description="Helical" evidence="2">
    <location>
        <begin position="240"/>
        <end position="261"/>
    </location>
</feature>
<feature type="transmembrane region" description="Helical" evidence="2">
    <location>
        <begin position="392"/>
        <end position="411"/>
    </location>
</feature>
<feature type="transmembrane region" description="Helical" evidence="2">
    <location>
        <begin position="709"/>
        <end position="729"/>
    </location>
</feature>
<dbReference type="Proteomes" id="UP001205311">
    <property type="component" value="Unassembled WGS sequence"/>
</dbReference>
<dbReference type="PANTHER" id="PTHR38454">
    <property type="entry name" value="INTEGRAL MEMBRANE PROTEIN-RELATED"/>
    <property type="match status" value="1"/>
</dbReference>
<feature type="transmembrane region" description="Helical" evidence="2">
    <location>
        <begin position="117"/>
        <end position="139"/>
    </location>
</feature>
<dbReference type="EMBL" id="JAMTCP010000006">
    <property type="protein sequence ID" value="MCP2258109.1"/>
    <property type="molecule type" value="Genomic_DNA"/>
</dbReference>
<keyword evidence="4" id="KW-1185">Reference proteome</keyword>
<dbReference type="InterPro" id="IPR018580">
    <property type="entry name" value="Uncharacterised_YfhO"/>
</dbReference>
<keyword evidence="2" id="KW-1133">Transmembrane helix</keyword>
<feature type="region of interest" description="Disordered" evidence="1">
    <location>
        <begin position="1"/>
        <end position="23"/>
    </location>
</feature>
<feature type="transmembrane region" description="Helical" evidence="2">
    <location>
        <begin position="170"/>
        <end position="186"/>
    </location>
</feature>
<keyword evidence="2" id="KW-0472">Membrane</keyword>
<protein>
    <recommendedName>
        <fullName evidence="5">YfhO family protein</fullName>
    </recommendedName>
</protein>
<sequence length="750" mass="81203">MSLTRTEAAEAAGHEPAAQRPAGDVGRRAAPLSMLVLVVIGAVFPLLRYRIFYAIDDTAAVGIPVWRRMGQALTEGRVPFLELDMWRGGNFAAEAATGIWNPLVDALAVTTYQIDNMALAMTVVKVTFFLVMAGGVYLLSRSYGATPWLAAALGAAMPFSGYNLFMDAEAWVNAVMVTAFLPWVLWAARRALAGGGSLLPVVVCGFLCAGTGNPYGLLGTAVAIFAALVEAWVNHRRNRIGGLVLAGGTIVLLSVVVYLPFLLTSSVGFRAEQGTHNSEFLSPTLSDLLGLSTPSFEPYVNIWGTGYMTFPGVYLAWFVLPLVPWLRWRTLVERWRDLGGLLTFGAVFLLMVLGPEQLWMFRWPARLLPYLLVAVAALFAVLASQGLERTHAARRTGASVVIVLLGAYLAWSDTPQFWARHLVGALVVLALVLVLVRLGVSKRAGVALMMVGTLAVLNLQLFWTPTNQNVDAYQFPTSQQLVRDRFDQRYPGVTVQIADFGHVPLGDRYPDGAYRDMLFGSNYSAAGVEALNAYSGVGFNAMDNTLCMIFQGSTCPEAWDALWKKPAGADRPLADLLRAETVVVQNALTDTRNAPAPQGWRRAEVTDRVTVWRRIAPLPLPEGRVSAATGVEVTADRMTDRIGEKVSFRRTGEGRASLTFARLAWPGYSVTVNGRAVEWRTGPAGLLTVDLPDDARQGDVEVSWAPPGFGPGMAVFGVGVLSALLLHFVPVLRRRRRTSAPAESPAGSPA</sequence>
<feature type="transmembrane region" description="Helical" evidence="2">
    <location>
        <begin position="302"/>
        <end position="326"/>
    </location>
</feature>
<name>A0ABT1HRG4_STRSD</name>
<keyword evidence="2" id="KW-0812">Transmembrane</keyword>
<dbReference type="PANTHER" id="PTHR38454:SF1">
    <property type="entry name" value="INTEGRAL MEMBRANE PROTEIN"/>
    <property type="match status" value="1"/>
</dbReference>
<feature type="transmembrane region" description="Helical" evidence="2">
    <location>
        <begin position="338"/>
        <end position="355"/>
    </location>
</feature>
<feature type="transmembrane region" description="Helical" evidence="2">
    <location>
        <begin position="445"/>
        <end position="463"/>
    </location>
</feature>